<evidence type="ECO:0000313" key="11">
    <source>
        <dbReference type="Proteomes" id="UP000675920"/>
    </source>
</evidence>
<dbReference type="AlphaFoldDB" id="A0A9U5H0R1"/>
<evidence type="ECO:0000256" key="1">
    <source>
        <dbReference type="ARBA" id="ARBA00004418"/>
    </source>
</evidence>
<evidence type="ECO:0000313" key="12">
    <source>
        <dbReference type="RefSeq" id="WP_245591360.1"/>
    </source>
</evidence>
<dbReference type="SUPFAM" id="SSF52833">
    <property type="entry name" value="Thioredoxin-like"/>
    <property type="match status" value="1"/>
</dbReference>
<dbReference type="InterPro" id="IPR017937">
    <property type="entry name" value="Thioredoxin_CS"/>
</dbReference>
<protein>
    <recommendedName>
        <fullName evidence="7">Thiol:disulfide interchange protein</fullName>
    </recommendedName>
</protein>
<dbReference type="PANTHER" id="PTHR35891:SF3">
    <property type="entry name" value="THIOL:DISULFIDE INTERCHANGE PROTEIN DSBL"/>
    <property type="match status" value="1"/>
</dbReference>
<dbReference type="InterPro" id="IPR001853">
    <property type="entry name" value="DSBA-like_thioredoxin_dom"/>
</dbReference>
<dbReference type="InterPro" id="IPR036249">
    <property type="entry name" value="Thioredoxin-like_sf"/>
</dbReference>
<dbReference type="InterPro" id="IPR023205">
    <property type="entry name" value="DsbA/DsbL"/>
</dbReference>
<evidence type="ECO:0000256" key="2">
    <source>
        <dbReference type="ARBA" id="ARBA00005791"/>
    </source>
</evidence>
<name>A0A9U5H0R1_9BURK</name>
<reference evidence="12" key="1">
    <citation type="journal article" date="2003" name="Annu. Rev. Biochem.">
        <title>Protein disulfide bond formation in prokaryotes.</title>
        <authorList>
            <person name="Kadokura H."/>
            <person name="Katzen F."/>
            <person name="Beckwith J."/>
        </authorList>
    </citation>
    <scope>NUCLEOTIDE SEQUENCE</scope>
</reference>
<feature type="signal peptide" evidence="9">
    <location>
        <begin position="1"/>
        <end position="37"/>
    </location>
</feature>
<reference evidence="12" key="3">
    <citation type="submission" date="2025-08" db="UniProtKB">
        <authorList>
            <consortium name="RefSeq"/>
        </authorList>
    </citation>
    <scope>IDENTIFICATION</scope>
</reference>
<keyword evidence="3 9" id="KW-0732">Signal</keyword>
<evidence type="ECO:0000259" key="10">
    <source>
        <dbReference type="PROSITE" id="PS51352"/>
    </source>
</evidence>
<evidence type="ECO:0000256" key="9">
    <source>
        <dbReference type="SAM" id="SignalP"/>
    </source>
</evidence>
<proteinExistence type="inferred from homology"/>
<dbReference type="CDD" id="cd03019">
    <property type="entry name" value="DsbA_DsbA"/>
    <property type="match status" value="1"/>
</dbReference>
<evidence type="ECO:0000256" key="3">
    <source>
        <dbReference type="ARBA" id="ARBA00022729"/>
    </source>
</evidence>
<dbReference type="PIRSF" id="PIRSF001488">
    <property type="entry name" value="Tdi_protein"/>
    <property type="match status" value="1"/>
</dbReference>
<dbReference type="GO" id="GO:0015036">
    <property type="term" value="F:disulfide oxidoreductase activity"/>
    <property type="evidence" value="ECO:0007669"/>
    <property type="project" value="UniProtKB-ARBA"/>
</dbReference>
<comment type="subcellular location">
    <subcellularLocation>
        <location evidence="1 7">Periplasm</location>
    </subcellularLocation>
</comment>
<evidence type="ECO:0000256" key="4">
    <source>
        <dbReference type="ARBA" id="ARBA00022764"/>
    </source>
</evidence>
<dbReference type="Gene3D" id="3.40.30.10">
    <property type="entry name" value="Glutaredoxin"/>
    <property type="match status" value="1"/>
</dbReference>
<evidence type="ECO:0000256" key="5">
    <source>
        <dbReference type="ARBA" id="ARBA00023157"/>
    </source>
</evidence>
<sequence>MPANRVLPSVVASSEVRRRLMLGAAALPLAASLPAVAQPAPTEGREYRRVDPPQPVSTPAGKIEVLDFFWYGCPHCFEWLPTFEAWVARKPADVVIKRAPVAFDPRAEIHTRLYYALEALGEADRLHDTVFNAMHRDHVVLNTPDAIADFIARQGIDKKKWTDTFNSFGVQARTQNQRRVVDAWKIDGTPSVGLGGRFLTAPSMAGSREATVRTMDFVLDRLRSGR</sequence>
<evidence type="ECO:0000256" key="8">
    <source>
        <dbReference type="PIRSR" id="PIRSR001488-1"/>
    </source>
</evidence>
<feature type="domain" description="Thioredoxin" evidence="10">
    <location>
        <begin position="27"/>
        <end position="224"/>
    </location>
</feature>
<comment type="similarity">
    <text evidence="2">Belongs to the thioredoxin family. DsbA subfamily.</text>
</comment>
<evidence type="ECO:0000256" key="6">
    <source>
        <dbReference type="ARBA" id="ARBA00023284"/>
    </source>
</evidence>
<organism evidence="11 12">
    <name type="scientific">Derxia gummosa DSM 723</name>
    <dbReference type="NCBI Taxonomy" id="1121388"/>
    <lineage>
        <taxon>Bacteria</taxon>
        <taxon>Pseudomonadati</taxon>
        <taxon>Pseudomonadota</taxon>
        <taxon>Betaproteobacteria</taxon>
        <taxon>Burkholderiales</taxon>
        <taxon>Alcaligenaceae</taxon>
        <taxon>Derxia</taxon>
    </lineage>
</organism>
<reference evidence="12" key="2">
    <citation type="journal article" date="2005" name="Proteins">
        <title>Structural classification of thioredoxin-like fold proteins.</title>
        <authorList>
            <person name="Qi Y."/>
            <person name="Grishin N.V."/>
        </authorList>
    </citation>
    <scope>NUCLEOTIDE SEQUENCE</scope>
</reference>
<dbReference type="InterPro" id="IPR050824">
    <property type="entry name" value="Thiol_disulfide_DsbA"/>
</dbReference>
<dbReference type="Proteomes" id="UP000675920">
    <property type="component" value="Unplaced"/>
</dbReference>
<dbReference type="RefSeq" id="WP_245591360.1">
    <property type="nucleotide sequence ID" value="NZ_AXWS01000014.1"/>
</dbReference>
<feature type="disulfide bond" description="Redox-active" evidence="8">
    <location>
        <begin position="73"/>
        <end position="76"/>
    </location>
</feature>
<keyword evidence="4 7" id="KW-0574">Periplasm</keyword>
<feature type="chain" id="PRO_5040749281" description="Thiol:disulfide interchange protein" evidence="9">
    <location>
        <begin position="38"/>
        <end position="226"/>
    </location>
</feature>
<keyword evidence="5 7" id="KW-1015">Disulfide bond</keyword>
<dbReference type="InterPro" id="IPR013766">
    <property type="entry name" value="Thioredoxin_domain"/>
</dbReference>
<dbReference type="Pfam" id="PF01323">
    <property type="entry name" value="DSBA"/>
    <property type="match status" value="1"/>
</dbReference>
<accession>A0A9U5H0R1</accession>
<keyword evidence="6" id="KW-0676">Redox-active center</keyword>
<dbReference type="GO" id="GO:0042597">
    <property type="term" value="C:periplasmic space"/>
    <property type="evidence" value="ECO:0007669"/>
    <property type="project" value="UniProtKB-SubCell"/>
</dbReference>
<dbReference type="PANTHER" id="PTHR35891">
    <property type="entry name" value="THIOL:DISULFIDE INTERCHANGE PROTEIN DSBA"/>
    <property type="match status" value="1"/>
</dbReference>
<dbReference type="PROSITE" id="PS51352">
    <property type="entry name" value="THIOREDOXIN_2"/>
    <property type="match status" value="1"/>
</dbReference>
<evidence type="ECO:0000256" key="7">
    <source>
        <dbReference type="PIRNR" id="PIRNR001488"/>
    </source>
</evidence>
<dbReference type="PROSITE" id="PS00194">
    <property type="entry name" value="THIOREDOXIN_1"/>
    <property type="match status" value="1"/>
</dbReference>
<keyword evidence="11" id="KW-1185">Reference proteome</keyword>